<evidence type="ECO:0000313" key="3">
    <source>
        <dbReference type="Proteomes" id="UP000077266"/>
    </source>
</evidence>
<keyword evidence="3" id="KW-1185">Reference proteome</keyword>
<accession>A0A165LUM2</accession>
<dbReference type="SUPFAM" id="SSF56601">
    <property type="entry name" value="beta-lactamase/transpeptidase-like"/>
    <property type="match status" value="1"/>
</dbReference>
<gene>
    <name evidence="2" type="ORF">EXIGLDRAFT_728358</name>
</gene>
<dbReference type="InterPro" id="IPR001466">
    <property type="entry name" value="Beta-lactam-related"/>
</dbReference>
<evidence type="ECO:0000313" key="2">
    <source>
        <dbReference type="EMBL" id="KZV98346.1"/>
    </source>
</evidence>
<dbReference type="InParanoid" id="A0A165LUM2"/>
<dbReference type="Proteomes" id="UP000077266">
    <property type="component" value="Unassembled WGS sequence"/>
</dbReference>
<name>A0A165LUM2_EXIGL</name>
<dbReference type="PANTHER" id="PTHR43283">
    <property type="entry name" value="BETA-LACTAMASE-RELATED"/>
    <property type="match status" value="1"/>
</dbReference>
<protein>
    <submittedName>
        <fullName evidence="2">Beta-lactamase/transpeptidase-like protein</fullName>
    </submittedName>
</protein>
<dbReference type="STRING" id="1314781.A0A165LUM2"/>
<dbReference type="OrthoDB" id="428260at2759"/>
<dbReference type="Pfam" id="PF00144">
    <property type="entry name" value="Beta-lactamase"/>
    <property type="match status" value="1"/>
</dbReference>
<evidence type="ECO:0000259" key="1">
    <source>
        <dbReference type="Pfam" id="PF00144"/>
    </source>
</evidence>
<feature type="domain" description="Beta-lactamase-related" evidence="1">
    <location>
        <begin position="30"/>
        <end position="384"/>
    </location>
</feature>
<sequence>MTSTLATQVKQILSEAVNATNGPAGLVFGAINRNGKVLVAEAVGKRAIDKDEPMTVDSYFPLYSVTKTIVGIAVMQLVEQGKVSLDEPVEKILPEIANVKLLKDDLTLVEPKTKITLRMLLSHTAGFSYTFFNHKLRRYWEYHGGPDEFQGTKEGILDMPLVNEPGTRWEYGVNIDWAGEVVARVSGLSLSEYCAKYIFEPLGIQDVTFAVPAHFQSKLVTLHGRKPDGSAIPIDHLPFIQSSTFDSGGAGSFGTLTAFLTAVVPLINNGVGTNGTRILKEETVKQMFEDQVGGLPGLHETIPGARPDLSNDIPTPAGMRKGWGLTFSLNLDPLPTGRSASSGQWAGLPNLYFSVDPTKGVATMIMCQQFPFADPMIVMTFLAAESAVYGSLQSAAL</sequence>
<dbReference type="PANTHER" id="PTHR43283:SF3">
    <property type="entry name" value="BETA-LACTAMASE FAMILY PROTEIN (AFU_ORTHOLOGUE AFUA_5G07500)"/>
    <property type="match status" value="1"/>
</dbReference>
<reference evidence="2 3" key="1">
    <citation type="journal article" date="2016" name="Mol. Biol. Evol.">
        <title>Comparative Genomics of Early-Diverging Mushroom-Forming Fungi Provides Insights into the Origins of Lignocellulose Decay Capabilities.</title>
        <authorList>
            <person name="Nagy L.G."/>
            <person name="Riley R."/>
            <person name="Tritt A."/>
            <person name="Adam C."/>
            <person name="Daum C."/>
            <person name="Floudas D."/>
            <person name="Sun H."/>
            <person name="Yadav J.S."/>
            <person name="Pangilinan J."/>
            <person name="Larsson K.H."/>
            <person name="Matsuura K."/>
            <person name="Barry K."/>
            <person name="Labutti K."/>
            <person name="Kuo R."/>
            <person name="Ohm R.A."/>
            <person name="Bhattacharya S.S."/>
            <person name="Shirouzu T."/>
            <person name="Yoshinaga Y."/>
            <person name="Martin F.M."/>
            <person name="Grigoriev I.V."/>
            <person name="Hibbett D.S."/>
        </authorList>
    </citation>
    <scope>NUCLEOTIDE SEQUENCE [LARGE SCALE GENOMIC DNA]</scope>
    <source>
        <strain evidence="2 3">HHB12029</strain>
    </source>
</reference>
<dbReference type="Gene3D" id="3.40.710.10">
    <property type="entry name" value="DD-peptidase/beta-lactamase superfamily"/>
    <property type="match status" value="1"/>
</dbReference>
<dbReference type="InterPro" id="IPR050789">
    <property type="entry name" value="Diverse_Enzym_Activities"/>
</dbReference>
<proteinExistence type="predicted"/>
<dbReference type="InterPro" id="IPR012338">
    <property type="entry name" value="Beta-lactam/transpept-like"/>
</dbReference>
<dbReference type="AlphaFoldDB" id="A0A165LUM2"/>
<organism evidence="2 3">
    <name type="scientific">Exidia glandulosa HHB12029</name>
    <dbReference type="NCBI Taxonomy" id="1314781"/>
    <lineage>
        <taxon>Eukaryota</taxon>
        <taxon>Fungi</taxon>
        <taxon>Dikarya</taxon>
        <taxon>Basidiomycota</taxon>
        <taxon>Agaricomycotina</taxon>
        <taxon>Agaricomycetes</taxon>
        <taxon>Auriculariales</taxon>
        <taxon>Exidiaceae</taxon>
        <taxon>Exidia</taxon>
    </lineage>
</organism>
<dbReference type="EMBL" id="KV425920">
    <property type="protein sequence ID" value="KZV98346.1"/>
    <property type="molecule type" value="Genomic_DNA"/>
</dbReference>